<dbReference type="InterPro" id="IPR027640">
    <property type="entry name" value="Kinesin-like_fam"/>
</dbReference>
<organism evidence="5 6">
    <name type="scientific">Reticulomyxa filosa</name>
    <dbReference type="NCBI Taxonomy" id="46433"/>
    <lineage>
        <taxon>Eukaryota</taxon>
        <taxon>Sar</taxon>
        <taxon>Rhizaria</taxon>
        <taxon>Retaria</taxon>
        <taxon>Foraminifera</taxon>
        <taxon>Monothalamids</taxon>
        <taxon>Reticulomyxidae</taxon>
        <taxon>Reticulomyxa</taxon>
    </lineage>
</organism>
<dbReference type="OrthoDB" id="3176171at2759"/>
<protein>
    <recommendedName>
        <fullName evidence="4">Kinesin motor domain-containing protein</fullName>
    </recommendedName>
</protein>
<evidence type="ECO:0000313" key="6">
    <source>
        <dbReference type="Proteomes" id="UP000023152"/>
    </source>
</evidence>
<dbReference type="GO" id="GO:0007018">
    <property type="term" value="P:microtubule-based movement"/>
    <property type="evidence" value="ECO:0007669"/>
    <property type="project" value="InterPro"/>
</dbReference>
<dbReference type="InterPro" id="IPR001752">
    <property type="entry name" value="Kinesin_motor_dom"/>
</dbReference>
<dbReference type="PANTHER" id="PTHR47968:SF75">
    <property type="entry name" value="CENTROMERE-ASSOCIATED PROTEIN E"/>
    <property type="match status" value="1"/>
</dbReference>
<comment type="caution">
    <text evidence="5">The sequence shown here is derived from an EMBL/GenBank/DDBJ whole genome shotgun (WGS) entry which is preliminary data.</text>
</comment>
<name>X6M816_RETFI</name>
<dbReference type="PROSITE" id="PS50067">
    <property type="entry name" value="KINESIN_MOTOR_2"/>
    <property type="match status" value="1"/>
</dbReference>
<dbReference type="PANTHER" id="PTHR47968">
    <property type="entry name" value="CENTROMERE PROTEIN E"/>
    <property type="match status" value="1"/>
</dbReference>
<dbReference type="EMBL" id="ASPP01023981">
    <property type="protein sequence ID" value="ETO09602.1"/>
    <property type="molecule type" value="Genomic_DNA"/>
</dbReference>
<keyword evidence="1" id="KW-0175">Coiled coil</keyword>
<keyword evidence="2 3" id="KW-0505">Motor protein</keyword>
<keyword evidence="6" id="KW-1185">Reference proteome</keyword>
<keyword evidence="3" id="KW-0547">Nucleotide-binding</keyword>
<dbReference type="InterPro" id="IPR036961">
    <property type="entry name" value="Kinesin_motor_dom_sf"/>
</dbReference>
<dbReference type="Pfam" id="PF00225">
    <property type="entry name" value="Kinesin"/>
    <property type="match status" value="1"/>
</dbReference>
<evidence type="ECO:0000256" key="1">
    <source>
        <dbReference type="ARBA" id="ARBA00023054"/>
    </source>
</evidence>
<evidence type="ECO:0000313" key="5">
    <source>
        <dbReference type="EMBL" id="ETO09602.1"/>
    </source>
</evidence>
<dbReference type="InterPro" id="IPR027417">
    <property type="entry name" value="P-loop_NTPase"/>
</dbReference>
<dbReference type="Gene3D" id="3.40.850.10">
    <property type="entry name" value="Kinesin motor domain"/>
    <property type="match status" value="1"/>
</dbReference>
<feature type="domain" description="Kinesin motor" evidence="4">
    <location>
        <begin position="10"/>
        <end position="151"/>
    </location>
</feature>
<proteinExistence type="inferred from homology"/>
<dbReference type="SUPFAM" id="SSF52540">
    <property type="entry name" value="P-loop containing nucleoside triphosphate hydrolases"/>
    <property type="match status" value="1"/>
</dbReference>
<dbReference type="GO" id="GO:0008017">
    <property type="term" value="F:microtubule binding"/>
    <property type="evidence" value="ECO:0007669"/>
    <property type="project" value="InterPro"/>
</dbReference>
<dbReference type="Proteomes" id="UP000023152">
    <property type="component" value="Unassembled WGS sequence"/>
</dbReference>
<gene>
    <name evidence="5" type="ORF">RFI_27772</name>
</gene>
<dbReference type="AlphaFoldDB" id="X6M816"/>
<sequence>MEAQNTEQGNIHVVVRVRGLNKKEIKEECKNPWEIDTNNNTITLVEEKSNEAKKAYAFDRVYGPEHTTNDIYAASVFPVVQSVMQGFNGTVFAYGQTSSGKTYTMMGNPEQQCCGIIHRVLQDIFHYMRTVFKKLYNNIHIKIYICIFLKL</sequence>
<comment type="similarity">
    <text evidence="3">Belongs to the TRAFAC class myosin-kinesin ATPase superfamily. Kinesin family.</text>
</comment>
<evidence type="ECO:0000256" key="3">
    <source>
        <dbReference type="PROSITE-ProRule" id="PRU00283"/>
    </source>
</evidence>
<dbReference type="GO" id="GO:0005524">
    <property type="term" value="F:ATP binding"/>
    <property type="evidence" value="ECO:0007669"/>
    <property type="project" value="UniProtKB-UniRule"/>
</dbReference>
<keyword evidence="3" id="KW-0067">ATP-binding</keyword>
<reference evidence="5 6" key="1">
    <citation type="journal article" date="2013" name="Curr. Biol.">
        <title>The Genome of the Foraminiferan Reticulomyxa filosa.</title>
        <authorList>
            <person name="Glockner G."/>
            <person name="Hulsmann N."/>
            <person name="Schleicher M."/>
            <person name="Noegel A.A."/>
            <person name="Eichinger L."/>
            <person name="Gallinger C."/>
            <person name="Pawlowski J."/>
            <person name="Sierra R."/>
            <person name="Euteneuer U."/>
            <person name="Pillet L."/>
            <person name="Moustafa A."/>
            <person name="Platzer M."/>
            <person name="Groth M."/>
            <person name="Szafranski K."/>
            <person name="Schliwa M."/>
        </authorList>
    </citation>
    <scope>NUCLEOTIDE SEQUENCE [LARGE SCALE GENOMIC DNA]</scope>
</reference>
<evidence type="ECO:0000259" key="4">
    <source>
        <dbReference type="PROSITE" id="PS50067"/>
    </source>
</evidence>
<accession>X6M816</accession>
<evidence type="ECO:0000256" key="2">
    <source>
        <dbReference type="ARBA" id="ARBA00023175"/>
    </source>
</evidence>
<dbReference type="GO" id="GO:0003777">
    <property type="term" value="F:microtubule motor activity"/>
    <property type="evidence" value="ECO:0007669"/>
    <property type="project" value="InterPro"/>
</dbReference>
<feature type="binding site" evidence="3">
    <location>
        <begin position="95"/>
        <end position="102"/>
    </location>
    <ligand>
        <name>ATP</name>
        <dbReference type="ChEBI" id="CHEBI:30616"/>
    </ligand>
</feature>
<dbReference type="SMART" id="SM00129">
    <property type="entry name" value="KISc"/>
    <property type="match status" value="1"/>
</dbReference>